<evidence type="ECO:0000313" key="1">
    <source>
        <dbReference type="EMBL" id="SFF07033.1"/>
    </source>
</evidence>
<reference evidence="2" key="1">
    <citation type="submission" date="2016-10" db="EMBL/GenBank/DDBJ databases">
        <authorList>
            <person name="Varghese N."/>
            <person name="Submissions S."/>
        </authorList>
    </citation>
    <scope>NUCLEOTIDE SEQUENCE [LARGE SCALE GENOMIC DNA]</scope>
    <source>
        <strain evidence="2">DSM 19083</strain>
    </source>
</reference>
<proteinExistence type="predicted"/>
<dbReference type="OrthoDB" id="3725224at2"/>
<gene>
    <name evidence="1" type="ORF">SAMN04488035_1434</name>
</gene>
<dbReference type="EMBL" id="FONZ01000002">
    <property type="protein sequence ID" value="SFF07033.1"/>
    <property type="molecule type" value="Genomic_DNA"/>
</dbReference>
<dbReference type="RefSeq" id="WP_093376582.1">
    <property type="nucleotide sequence ID" value="NZ_BNAN01000002.1"/>
</dbReference>
<dbReference type="AlphaFoldDB" id="A0A1I2FPW4"/>
<dbReference type="Pfam" id="PF19461">
    <property type="entry name" value="DUF5998"/>
    <property type="match status" value="1"/>
</dbReference>
<dbReference type="InterPro" id="IPR046040">
    <property type="entry name" value="DUF5998"/>
</dbReference>
<evidence type="ECO:0000313" key="2">
    <source>
        <dbReference type="Proteomes" id="UP000198520"/>
    </source>
</evidence>
<dbReference type="STRING" id="285351.SAMN04488035_1434"/>
<sequence length="197" mass="20530">MPHVTSDSRADLRAALVRAGYYPDLVMDILEGALGAEPVSAHLVHVETTFSSTEVRRHVTALALTATRLVSAHVDDQPADAEHPAASAAATTEVVPVSAVRSVALTQVVEHPERYRPGAPPIEVTLAIGWGAINRLDLEPATCPDPSCEADHGLTGSMTPDDLVLRVSAQAEGQESVQDALAFARALSAASTGGASR</sequence>
<dbReference type="Proteomes" id="UP000198520">
    <property type="component" value="Unassembled WGS sequence"/>
</dbReference>
<keyword evidence="2" id="KW-1185">Reference proteome</keyword>
<organism evidence="1 2">
    <name type="scientific">Flavimobilis marinus</name>
    <dbReference type="NCBI Taxonomy" id="285351"/>
    <lineage>
        <taxon>Bacteria</taxon>
        <taxon>Bacillati</taxon>
        <taxon>Actinomycetota</taxon>
        <taxon>Actinomycetes</taxon>
        <taxon>Micrococcales</taxon>
        <taxon>Jonesiaceae</taxon>
        <taxon>Flavimobilis</taxon>
    </lineage>
</organism>
<protein>
    <recommendedName>
        <fullName evidence="3">Phosphodiesterase</fullName>
    </recommendedName>
</protein>
<accession>A0A1I2FPW4</accession>
<name>A0A1I2FPW4_9MICO</name>
<evidence type="ECO:0008006" key="3">
    <source>
        <dbReference type="Google" id="ProtNLM"/>
    </source>
</evidence>